<dbReference type="AlphaFoldDB" id="A0A2C9U2T8"/>
<protein>
    <submittedName>
        <fullName evidence="1">Uncharacterized protein</fullName>
    </submittedName>
</protein>
<dbReference type="EMBL" id="CM004404">
    <property type="protein sequence ID" value="OAY23626.1"/>
    <property type="molecule type" value="Genomic_DNA"/>
</dbReference>
<gene>
    <name evidence="1" type="ORF">MANES_18G093700</name>
</gene>
<sequence>MLQCHALISPCLISLQGPKTEMYYLEHGLLLMQSSLLLLHPSQRFASANLWTYVGNNQLQVGIEEIWTM</sequence>
<accession>A0A2C9U2T8</accession>
<evidence type="ECO:0000313" key="1">
    <source>
        <dbReference type="EMBL" id="OAY23626.1"/>
    </source>
</evidence>
<name>A0A2C9U2T8_MANES</name>
<proteinExistence type="predicted"/>
<reference evidence="1" key="1">
    <citation type="submission" date="2016-02" db="EMBL/GenBank/DDBJ databases">
        <title>WGS assembly of Manihot esculenta.</title>
        <authorList>
            <person name="Bredeson J.V."/>
            <person name="Prochnik S.E."/>
            <person name="Lyons J.B."/>
            <person name="Schmutz J."/>
            <person name="Grimwood J."/>
            <person name="Vrebalov J."/>
            <person name="Bart R.S."/>
            <person name="Amuge T."/>
            <person name="Ferguson M.E."/>
            <person name="Green R."/>
            <person name="Putnam N."/>
            <person name="Stites J."/>
            <person name="Rounsley S."/>
            <person name="Rokhsar D.S."/>
        </authorList>
    </citation>
    <scope>NUCLEOTIDE SEQUENCE [LARGE SCALE GENOMIC DNA]</scope>
    <source>
        <tissue evidence="1">Leaf</tissue>
    </source>
</reference>
<organism evidence="1">
    <name type="scientific">Manihot esculenta</name>
    <name type="common">Cassava</name>
    <name type="synonym">Jatropha manihot</name>
    <dbReference type="NCBI Taxonomy" id="3983"/>
    <lineage>
        <taxon>Eukaryota</taxon>
        <taxon>Viridiplantae</taxon>
        <taxon>Streptophyta</taxon>
        <taxon>Embryophyta</taxon>
        <taxon>Tracheophyta</taxon>
        <taxon>Spermatophyta</taxon>
        <taxon>Magnoliopsida</taxon>
        <taxon>eudicotyledons</taxon>
        <taxon>Gunneridae</taxon>
        <taxon>Pentapetalae</taxon>
        <taxon>rosids</taxon>
        <taxon>fabids</taxon>
        <taxon>Malpighiales</taxon>
        <taxon>Euphorbiaceae</taxon>
        <taxon>Crotonoideae</taxon>
        <taxon>Manihoteae</taxon>
        <taxon>Manihot</taxon>
    </lineage>
</organism>